<dbReference type="GO" id="GO:0005829">
    <property type="term" value="C:cytosol"/>
    <property type="evidence" value="ECO:0007669"/>
    <property type="project" value="TreeGrafter"/>
</dbReference>
<dbReference type="InterPro" id="IPR006175">
    <property type="entry name" value="YjgF/YER057c/UK114"/>
</dbReference>
<dbReference type="Proteomes" id="UP000315750">
    <property type="component" value="Chromosome"/>
</dbReference>
<reference evidence="1 2" key="1">
    <citation type="submission" date="2019-02" db="EMBL/GenBank/DDBJ databases">
        <title>Deep-cultivation of Planctomycetes and their phenomic and genomic characterization uncovers novel biology.</title>
        <authorList>
            <person name="Wiegand S."/>
            <person name="Jogler M."/>
            <person name="Boedeker C."/>
            <person name="Pinto D."/>
            <person name="Vollmers J."/>
            <person name="Rivas-Marin E."/>
            <person name="Kohn T."/>
            <person name="Peeters S.H."/>
            <person name="Heuer A."/>
            <person name="Rast P."/>
            <person name="Oberbeckmann S."/>
            <person name="Bunk B."/>
            <person name="Jeske O."/>
            <person name="Meyerdierks A."/>
            <person name="Storesund J.E."/>
            <person name="Kallscheuer N."/>
            <person name="Luecker S."/>
            <person name="Lage O.M."/>
            <person name="Pohl T."/>
            <person name="Merkel B.J."/>
            <person name="Hornburger P."/>
            <person name="Mueller R.-W."/>
            <person name="Bruemmer F."/>
            <person name="Labrenz M."/>
            <person name="Spormann A.M."/>
            <person name="Op den Camp H."/>
            <person name="Overmann J."/>
            <person name="Amann R."/>
            <person name="Jetten M.S.M."/>
            <person name="Mascher T."/>
            <person name="Medema M.H."/>
            <person name="Devos D.P."/>
            <person name="Kaster A.-K."/>
            <person name="Ovreas L."/>
            <person name="Rohde M."/>
            <person name="Galperin M.Y."/>
            <person name="Jogler C."/>
        </authorList>
    </citation>
    <scope>NUCLEOTIDE SEQUENCE [LARGE SCALE GENOMIC DNA]</scope>
    <source>
        <strain evidence="1 2">Pan181</strain>
    </source>
</reference>
<dbReference type="GO" id="GO:0019239">
    <property type="term" value="F:deaminase activity"/>
    <property type="evidence" value="ECO:0007669"/>
    <property type="project" value="TreeGrafter"/>
</dbReference>
<dbReference type="OrthoDB" id="1114505at2"/>
<accession>A0A518AVP7</accession>
<dbReference type="RefSeq" id="WP_145251301.1">
    <property type="nucleotide sequence ID" value="NZ_CP036278.1"/>
</dbReference>
<gene>
    <name evidence="1" type="ORF">Pan181_50570</name>
</gene>
<protein>
    <submittedName>
        <fullName evidence="1">Endoribonuclease L-PSP</fullName>
    </submittedName>
</protein>
<evidence type="ECO:0000313" key="1">
    <source>
        <dbReference type="EMBL" id="QDU58817.1"/>
    </source>
</evidence>
<dbReference type="PANTHER" id="PTHR11803">
    <property type="entry name" value="2-IMINOBUTANOATE/2-IMINOPROPANOATE DEAMINASE RIDA"/>
    <property type="match status" value="1"/>
</dbReference>
<organism evidence="1 2">
    <name type="scientific">Aeoliella mucimassa</name>
    <dbReference type="NCBI Taxonomy" id="2527972"/>
    <lineage>
        <taxon>Bacteria</taxon>
        <taxon>Pseudomonadati</taxon>
        <taxon>Planctomycetota</taxon>
        <taxon>Planctomycetia</taxon>
        <taxon>Pirellulales</taxon>
        <taxon>Lacipirellulaceae</taxon>
        <taxon>Aeoliella</taxon>
    </lineage>
</organism>
<evidence type="ECO:0000313" key="2">
    <source>
        <dbReference type="Proteomes" id="UP000315750"/>
    </source>
</evidence>
<keyword evidence="2" id="KW-1185">Reference proteome</keyword>
<dbReference type="InterPro" id="IPR035959">
    <property type="entry name" value="RutC-like_sf"/>
</dbReference>
<dbReference type="EMBL" id="CP036278">
    <property type="protein sequence ID" value="QDU58817.1"/>
    <property type="molecule type" value="Genomic_DNA"/>
</dbReference>
<dbReference type="Gene3D" id="3.30.1330.40">
    <property type="entry name" value="RutC-like"/>
    <property type="match status" value="2"/>
</dbReference>
<sequence length="377" mass="41601">MQVETRRVVGEKLTELYLTVSPNPRQRLVQQAVDAMIAIRDALQTADAYMLCERYFATPEAMEVIRRFRRDTFIDVDDGIQPTYIAVEPGAYGQFAGAQLHAVVGPQKPVPLRCTQGAGGVAGRRLQNNGSTWVYINGMHSDVSQCEVEQAKRMFYCTGCFLRQAGASMRSVARTWLWLRDICDWYDGLNSTRNRFFQNEGLIDPQHGSVHLPASTGIGMYGANGAACTLDAIAMPGAEDQIELLEAGGDQESAFEYGSAFSRAAIAPMPAGPTLFVSGTAAIDRAGVTEHVGQMKAQIDDTIEHIRALLRQGNCRDDQVLTALVYCKSPEVEQMFRTRCFDLPWPHLTMIGDVCRPELLFEVEVTASPVYERSTGS</sequence>
<dbReference type="AlphaFoldDB" id="A0A518AVP7"/>
<dbReference type="KEGG" id="amuc:Pan181_50570"/>
<dbReference type="PANTHER" id="PTHR11803:SF59">
    <property type="entry name" value="ENDORIBONUCLEASE"/>
    <property type="match status" value="1"/>
</dbReference>
<name>A0A518AVP7_9BACT</name>
<dbReference type="SUPFAM" id="SSF55298">
    <property type="entry name" value="YjgF-like"/>
    <property type="match status" value="2"/>
</dbReference>
<proteinExistence type="predicted"/>